<name>A0A917FJQ8_9HYPH</name>
<dbReference type="Proteomes" id="UP000606044">
    <property type="component" value="Unassembled WGS sequence"/>
</dbReference>
<keyword evidence="2" id="KW-1185">Reference proteome</keyword>
<protein>
    <submittedName>
        <fullName evidence="1">Uncharacterized protein</fullName>
    </submittedName>
</protein>
<reference evidence="1" key="2">
    <citation type="submission" date="2020-09" db="EMBL/GenBank/DDBJ databases">
        <authorList>
            <person name="Sun Q."/>
            <person name="Sedlacek I."/>
        </authorList>
    </citation>
    <scope>NUCLEOTIDE SEQUENCE</scope>
    <source>
        <strain evidence="1">CCM 7897</strain>
    </source>
</reference>
<gene>
    <name evidence="1" type="ORF">GCM10007301_53300</name>
</gene>
<sequence>MNYADGTLARLGDRVRIDHRRGVVVFSLDTDEFAPGYVKEDWSDLKRGVMVDFEAIGLIFYEDMEPDLEFVSRAPEPDHP</sequence>
<dbReference type="RefSeq" id="WP_188583907.1">
    <property type="nucleotide sequence ID" value="NZ_BMCT01000011.1"/>
</dbReference>
<evidence type="ECO:0000313" key="1">
    <source>
        <dbReference type="EMBL" id="GGF86729.1"/>
    </source>
</evidence>
<dbReference type="AlphaFoldDB" id="A0A917FJQ8"/>
<accession>A0A917FJQ8</accession>
<comment type="caution">
    <text evidence="1">The sequence shown here is derived from an EMBL/GenBank/DDBJ whole genome shotgun (WGS) entry which is preliminary data.</text>
</comment>
<reference evidence="1" key="1">
    <citation type="journal article" date="2014" name="Int. J. Syst. Evol. Microbiol.">
        <title>Complete genome sequence of Corynebacterium casei LMG S-19264T (=DSM 44701T), isolated from a smear-ripened cheese.</title>
        <authorList>
            <consortium name="US DOE Joint Genome Institute (JGI-PGF)"/>
            <person name="Walter F."/>
            <person name="Albersmeier A."/>
            <person name="Kalinowski J."/>
            <person name="Ruckert C."/>
        </authorList>
    </citation>
    <scope>NUCLEOTIDE SEQUENCE</scope>
    <source>
        <strain evidence="1">CCM 7897</strain>
    </source>
</reference>
<evidence type="ECO:0000313" key="2">
    <source>
        <dbReference type="Proteomes" id="UP000606044"/>
    </source>
</evidence>
<proteinExistence type="predicted"/>
<organism evidence="1 2">
    <name type="scientific">Azorhizobium oxalatiphilum</name>
    <dbReference type="NCBI Taxonomy" id="980631"/>
    <lineage>
        <taxon>Bacteria</taxon>
        <taxon>Pseudomonadati</taxon>
        <taxon>Pseudomonadota</taxon>
        <taxon>Alphaproteobacteria</taxon>
        <taxon>Hyphomicrobiales</taxon>
        <taxon>Xanthobacteraceae</taxon>
        <taxon>Azorhizobium</taxon>
    </lineage>
</organism>
<dbReference type="EMBL" id="BMCT01000011">
    <property type="protein sequence ID" value="GGF86729.1"/>
    <property type="molecule type" value="Genomic_DNA"/>
</dbReference>